<evidence type="ECO:0000256" key="3">
    <source>
        <dbReference type="ARBA" id="ARBA00023237"/>
    </source>
</evidence>
<dbReference type="InterPro" id="IPR011662">
    <property type="entry name" value="Secretin/TonB_short_N"/>
</dbReference>
<keyword evidence="4" id="KW-0732">Signal</keyword>
<name>A0A5Q0LWM9_VARPD</name>
<dbReference type="EMBL" id="CP045644">
    <property type="protein sequence ID" value="QFZ81368.1"/>
    <property type="molecule type" value="Genomic_DNA"/>
</dbReference>
<gene>
    <name evidence="6" type="ORF">GFK26_00525</name>
</gene>
<dbReference type="Proteomes" id="UP000326780">
    <property type="component" value="Chromosome"/>
</dbReference>
<evidence type="ECO:0000259" key="5">
    <source>
        <dbReference type="SMART" id="SM00965"/>
    </source>
</evidence>
<evidence type="ECO:0000256" key="2">
    <source>
        <dbReference type="ARBA" id="ARBA00023136"/>
    </source>
</evidence>
<evidence type="ECO:0000256" key="4">
    <source>
        <dbReference type="SAM" id="SignalP"/>
    </source>
</evidence>
<accession>A0A5Q0LWM9</accession>
<dbReference type="SMART" id="SM00965">
    <property type="entry name" value="STN"/>
    <property type="match status" value="1"/>
</dbReference>
<reference evidence="6 7" key="1">
    <citation type="submission" date="2019-10" db="EMBL/GenBank/DDBJ databases">
        <title>Complete genome sequence of Variovorax paradoxus 5C-2.</title>
        <authorList>
            <person name="Gogoleva N.E."/>
            <person name="Balkin A.S."/>
        </authorList>
    </citation>
    <scope>NUCLEOTIDE SEQUENCE [LARGE SCALE GENOMIC DNA]</scope>
    <source>
        <strain evidence="6 7">5C-2</strain>
    </source>
</reference>
<dbReference type="AlphaFoldDB" id="A0A5Q0LWM9"/>
<evidence type="ECO:0000313" key="6">
    <source>
        <dbReference type="EMBL" id="QFZ81368.1"/>
    </source>
</evidence>
<keyword evidence="3" id="KW-0998">Cell outer membrane</keyword>
<dbReference type="RefSeq" id="WP_153280385.1">
    <property type="nucleotide sequence ID" value="NZ_CP045644.1"/>
</dbReference>
<dbReference type="GO" id="GO:0019867">
    <property type="term" value="C:outer membrane"/>
    <property type="evidence" value="ECO:0007669"/>
    <property type="project" value="InterPro"/>
</dbReference>
<feature type="domain" description="Secretin/TonB short N-terminal" evidence="5">
    <location>
        <begin position="80"/>
        <end position="132"/>
    </location>
</feature>
<organism evidence="6 7">
    <name type="scientific">Variovorax paradoxus</name>
    <dbReference type="NCBI Taxonomy" id="34073"/>
    <lineage>
        <taxon>Bacteria</taxon>
        <taxon>Pseudomonadati</taxon>
        <taxon>Pseudomonadota</taxon>
        <taxon>Betaproteobacteria</taxon>
        <taxon>Burkholderiales</taxon>
        <taxon>Comamonadaceae</taxon>
        <taxon>Variovorax</taxon>
    </lineage>
</organism>
<protein>
    <recommendedName>
        <fullName evidence="5">Secretin/TonB short N-terminal domain-containing protein</fullName>
    </recommendedName>
</protein>
<dbReference type="Gene3D" id="3.55.50.30">
    <property type="match status" value="1"/>
</dbReference>
<evidence type="ECO:0000256" key="1">
    <source>
        <dbReference type="ARBA" id="ARBA00022448"/>
    </source>
</evidence>
<dbReference type="SUPFAM" id="SSF74653">
    <property type="entry name" value="TolA/TonB C-terminal domain"/>
    <property type="match status" value="1"/>
</dbReference>
<feature type="chain" id="PRO_5025036785" description="Secretin/TonB short N-terminal domain-containing protein" evidence="4">
    <location>
        <begin position="33"/>
        <end position="252"/>
    </location>
</feature>
<evidence type="ECO:0000313" key="7">
    <source>
        <dbReference type="Proteomes" id="UP000326780"/>
    </source>
</evidence>
<keyword evidence="1" id="KW-0813">Transport</keyword>
<keyword evidence="2" id="KW-0472">Membrane</keyword>
<sequence>MSEVHPGFAGSAGRSVALCALALSWLAGTAWASDGLASPLREGEVPAGAVPGTDDAALAFDIPSLPLADALKRYAAVTRQPALFRSEILAELTSSAVRGLYAPDVALELLLEGTGLVAEKVRTGSAITLALKPAQARAEVPRAASLGSLAGYPSLLQARVWDALCGNARTRPGTYRSLLRFEVDEAGQLRRPRLLGLTGDAARDAEMLEVLRSVRLAHAPPPDMPQPLTLLILPTDARGGTRCRDAVGRAPS</sequence>
<proteinExistence type="predicted"/>
<feature type="signal peptide" evidence="4">
    <location>
        <begin position="1"/>
        <end position="32"/>
    </location>
</feature>